<comment type="caution">
    <text evidence="11">The sequence shown here is derived from an EMBL/GenBank/DDBJ whole genome shotgun (WGS) entry which is preliminary data.</text>
</comment>
<keyword evidence="8" id="KW-1003">Cell membrane</keyword>
<dbReference type="Pfam" id="PF01512">
    <property type="entry name" value="Complex1_51K"/>
    <property type="match status" value="1"/>
</dbReference>
<dbReference type="GO" id="GO:0022900">
    <property type="term" value="P:electron transport chain"/>
    <property type="evidence" value="ECO:0007669"/>
    <property type="project" value="UniProtKB-UniRule"/>
</dbReference>
<dbReference type="PANTHER" id="PTHR43034:SF2">
    <property type="entry name" value="ION-TRANSLOCATING OXIDOREDUCTASE COMPLEX SUBUNIT C"/>
    <property type="match status" value="1"/>
</dbReference>
<protein>
    <recommendedName>
        <fullName evidence="8">Ion-translocating oxidoreductase complex subunit C</fullName>
        <ecNumber evidence="8">7.-.-.-</ecNumber>
    </recommendedName>
    <alternativeName>
        <fullName evidence="8">Rnf electron transport complex subunit C</fullName>
    </alternativeName>
</protein>
<comment type="subunit">
    <text evidence="8">The complex is composed of six subunits: RnfA, RnfB, RnfC, RnfD, RnfE and RnfG.</text>
</comment>
<keyword evidence="3 8" id="KW-0479">Metal-binding</keyword>
<dbReference type="HAMAP" id="MF_00461">
    <property type="entry name" value="RsxC_RnfC"/>
    <property type="match status" value="1"/>
</dbReference>
<dbReference type="Pfam" id="PF10531">
    <property type="entry name" value="SLBB"/>
    <property type="match status" value="1"/>
</dbReference>
<dbReference type="InterPro" id="IPR019554">
    <property type="entry name" value="Soluble_ligand-bd"/>
</dbReference>
<keyword evidence="5 8" id="KW-0249">Electron transport</keyword>
<gene>
    <name evidence="11" type="primary">rsxC</name>
    <name evidence="8" type="synonym">rnfC</name>
    <name evidence="11" type="ORF">LKD31_03740</name>
</gene>
<dbReference type="PANTHER" id="PTHR43034">
    <property type="entry name" value="ION-TRANSLOCATING OXIDOREDUCTASE COMPLEX SUBUNIT C"/>
    <property type="match status" value="1"/>
</dbReference>
<comment type="subcellular location">
    <subcellularLocation>
        <location evidence="8">Cell membrane</location>
        <topology evidence="8">Peripheral membrane protein</topology>
    </subcellularLocation>
</comment>
<feature type="binding site" evidence="8">
    <location>
        <position position="381"/>
    </location>
    <ligand>
        <name>[4Fe-4S] cluster</name>
        <dbReference type="ChEBI" id="CHEBI:49883"/>
        <label>1</label>
    </ligand>
</feature>
<feature type="binding site" evidence="8">
    <location>
        <position position="378"/>
    </location>
    <ligand>
        <name>[4Fe-4S] cluster</name>
        <dbReference type="ChEBI" id="CHEBI:49883"/>
        <label>1</label>
    </ligand>
</feature>
<dbReference type="PROSITE" id="PS51379">
    <property type="entry name" value="4FE4S_FER_2"/>
    <property type="match status" value="2"/>
</dbReference>
<accession>A0AAE3DI19</accession>
<dbReference type="Pfam" id="PF12838">
    <property type="entry name" value="Fer4_7"/>
    <property type="match status" value="1"/>
</dbReference>
<dbReference type="GO" id="GO:0051539">
    <property type="term" value="F:4 iron, 4 sulfur cluster binding"/>
    <property type="evidence" value="ECO:0007669"/>
    <property type="project" value="UniProtKB-KW"/>
</dbReference>
<evidence type="ECO:0000256" key="2">
    <source>
        <dbReference type="ARBA" id="ARBA00022485"/>
    </source>
</evidence>
<dbReference type="InterPro" id="IPR037225">
    <property type="entry name" value="Nuo51_FMN-bd_sf"/>
</dbReference>
<evidence type="ECO:0000259" key="10">
    <source>
        <dbReference type="PROSITE" id="PS51379"/>
    </source>
</evidence>
<evidence type="ECO:0000256" key="7">
    <source>
        <dbReference type="ARBA" id="ARBA00023014"/>
    </source>
</evidence>
<dbReference type="InterPro" id="IPR010208">
    <property type="entry name" value="Ion_transpt_RnfC/RsxC"/>
</dbReference>
<feature type="region of interest" description="Disordered" evidence="9">
    <location>
        <begin position="1"/>
        <end position="34"/>
    </location>
</feature>
<dbReference type="AlphaFoldDB" id="A0AAE3DI19"/>
<dbReference type="InterPro" id="IPR026902">
    <property type="entry name" value="RnfC_N"/>
</dbReference>
<evidence type="ECO:0000256" key="9">
    <source>
        <dbReference type="SAM" id="MobiDB-lite"/>
    </source>
</evidence>
<comment type="similarity">
    <text evidence="8">Belongs to the 4Fe4S bacterial-type ferredoxin family. RnfC subfamily.</text>
</comment>
<feature type="binding site" evidence="8">
    <location>
        <position position="424"/>
    </location>
    <ligand>
        <name>[4Fe-4S] cluster</name>
        <dbReference type="ChEBI" id="CHEBI:49883"/>
        <label>1</label>
    </ligand>
</feature>
<dbReference type="EMBL" id="JAJEQC010000002">
    <property type="protein sequence ID" value="MCC2136127.1"/>
    <property type="molecule type" value="Genomic_DNA"/>
</dbReference>
<evidence type="ECO:0000256" key="4">
    <source>
        <dbReference type="ARBA" id="ARBA00022737"/>
    </source>
</evidence>
<feature type="domain" description="4Fe-4S ferredoxin-type" evidence="10">
    <location>
        <begin position="366"/>
        <end position="395"/>
    </location>
</feature>
<proteinExistence type="inferred from homology"/>
<feature type="binding site" evidence="8">
    <location>
        <position position="385"/>
    </location>
    <ligand>
        <name>[4Fe-4S] cluster</name>
        <dbReference type="ChEBI" id="CHEBI:49883"/>
        <label>2</label>
    </ligand>
</feature>
<keyword evidence="7 8" id="KW-0411">Iron-sulfur</keyword>
<keyword evidence="12" id="KW-1185">Reference proteome</keyword>
<feature type="domain" description="4Fe-4S ferredoxin-type" evidence="10">
    <location>
        <begin position="405"/>
        <end position="434"/>
    </location>
</feature>
<keyword evidence="1 8" id="KW-0813">Transport</keyword>
<dbReference type="SUPFAM" id="SSF46548">
    <property type="entry name" value="alpha-helical ferredoxin"/>
    <property type="match status" value="1"/>
</dbReference>
<dbReference type="EC" id="7.-.-.-" evidence="8"/>
<organism evidence="11 12">
    <name type="scientific">Hominenteromicrobium mulieris</name>
    <dbReference type="NCBI Taxonomy" id="2885357"/>
    <lineage>
        <taxon>Bacteria</taxon>
        <taxon>Bacillati</taxon>
        <taxon>Bacillota</taxon>
        <taxon>Clostridia</taxon>
        <taxon>Eubacteriales</taxon>
        <taxon>Oscillospiraceae</taxon>
        <taxon>Hominenteromicrobium</taxon>
    </lineage>
</organism>
<evidence type="ECO:0000256" key="8">
    <source>
        <dbReference type="HAMAP-Rule" id="MF_00461"/>
    </source>
</evidence>
<comment type="cofactor">
    <cofactor evidence="8">
        <name>[4Fe-4S] cluster</name>
        <dbReference type="ChEBI" id="CHEBI:49883"/>
    </cofactor>
    <text evidence="8">Binds 2 [4Fe-4S] clusters per subunit.</text>
</comment>
<dbReference type="InterPro" id="IPR017900">
    <property type="entry name" value="4Fe4S_Fe_S_CS"/>
</dbReference>
<evidence type="ECO:0000313" key="11">
    <source>
        <dbReference type="EMBL" id="MCC2136127.1"/>
    </source>
</evidence>
<sequence length="448" mass="48397">MEQSFPKRPFRTHGGAHVPHHKNTAHTETHVMPPPDEITLPMTQHIGAPCVPCVKKGDHVYVGTKVADSDAYVSVPIHSSVSGTVKEIKKVIMPGGQAVDAVIITSDGLMEHDPAVCPPPEIKTKQQLADAARASGLVGLGGAGFPAHVKLNVPPDKKIDTLIVNVAECEPYITSDHREALENGKNVLAGIYKIKEILDVHRVIIAIEDNKPDAIEALTRIADDPKMDPNDEVRVLKLHASYPQGAEKVLVQAATGRKVPAGGLPADVGCLVMNIGSVSFLASYMRTGMPLTMKRVTVDGSAVQNPQNVIVPIGTKIREVMEFCGGYKEEPQKLIMGGPMMGVAVTTDELPVLKQNNGLLAFGAEEARLLEPTDCIRCGRCVAACPMNLVPAKLEKYAERKDVEMLKKLDIMTCMECGCCAFSCPAKRRIVQAIRLGKYYVKKEAAKK</sequence>
<dbReference type="GO" id="GO:0005886">
    <property type="term" value="C:plasma membrane"/>
    <property type="evidence" value="ECO:0007669"/>
    <property type="project" value="UniProtKB-SubCell"/>
</dbReference>
<evidence type="ECO:0000256" key="6">
    <source>
        <dbReference type="ARBA" id="ARBA00023004"/>
    </source>
</evidence>
<keyword evidence="8" id="KW-1278">Translocase</keyword>
<dbReference type="Gene3D" id="3.40.50.11540">
    <property type="entry name" value="NADH-ubiquinone oxidoreductase 51kDa subunit"/>
    <property type="match status" value="1"/>
</dbReference>
<keyword evidence="4 8" id="KW-0677">Repeat</keyword>
<dbReference type="Proteomes" id="UP001199424">
    <property type="component" value="Unassembled WGS sequence"/>
</dbReference>
<feature type="binding site" evidence="8">
    <location>
        <position position="414"/>
    </location>
    <ligand>
        <name>[4Fe-4S] cluster</name>
        <dbReference type="ChEBI" id="CHEBI:49883"/>
        <label>2</label>
    </ligand>
</feature>
<dbReference type="GO" id="GO:0009055">
    <property type="term" value="F:electron transfer activity"/>
    <property type="evidence" value="ECO:0007669"/>
    <property type="project" value="InterPro"/>
</dbReference>
<reference evidence="11" key="1">
    <citation type="submission" date="2021-10" db="EMBL/GenBank/DDBJ databases">
        <title>Anaerobic single-cell dispensing facilitates the cultivation of human gut bacteria.</title>
        <authorList>
            <person name="Afrizal A."/>
        </authorList>
    </citation>
    <scope>NUCLEOTIDE SEQUENCE</scope>
    <source>
        <strain evidence="11">CLA-AA-H250</strain>
    </source>
</reference>
<dbReference type="PROSITE" id="PS00198">
    <property type="entry name" value="4FE4S_FER_1"/>
    <property type="match status" value="2"/>
</dbReference>
<dbReference type="NCBIfam" id="TIGR01945">
    <property type="entry name" value="rnfC"/>
    <property type="match status" value="1"/>
</dbReference>
<dbReference type="GO" id="GO:0046872">
    <property type="term" value="F:metal ion binding"/>
    <property type="evidence" value="ECO:0007669"/>
    <property type="project" value="UniProtKB-KW"/>
</dbReference>
<dbReference type="Pfam" id="PF13375">
    <property type="entry name" value="RnfC_N"/>
    <property type="match status" value="1"/>
</dbReference>
<feature type="binding site" evidence="8">
    <location>
        <position position="417"/>
    </location>
    <ligand>
        <name>[4Fe-4S] cluster</name>
        <dbReference type="ChEBI" id="CHEBI:49883"/>
        <label>2</label>
    </ligand>
</feature>
<keyword evidence="8" id="KW-0472">Membrane</keyword>
<feature type="binding site" evidence="8">
    <location>
        <position position="375"/>
    </location>
    <ligand>
        <name>[4Fe-4S] cluster</name>
        <dbReference type="ChEBI" id="CHEBI:49883"/>
        <label>1</label>
    </ligand>
</feature>
<name>A0AAE3DI19_9FIRM</name>
<dbReference type="SUPFAM" id="SSF142019">
    <property type="entry name" value="Nqo1 FMN-binding domain-like"/>
    <property type="match status" value="1"/>
</dbReference>
<dbReference type="Gene3D" id="3.10.20.600">
    <property type="match status" value="1"/>
</dbReference>
<dbReference type="InterPro" id="IPR017896">
    <property type="entry name" value="4Fe4S_Fe-S-bd"/>
</dbReference>
<dbReference type="NCBIfam" id="NF003454">
    <property type="entry name" value="PRK05035.1"/>
    <property type="match status" value="1"/>
</dbReference>
<dbReference type="Gene3D" id="3.30.70.20">
    <property type="match status" value="1"/>
</dbReference>
<evidence type="ECO:0000256" key="5">
    <source>
        <dbReference type="ARBA" id="ARBA00022982"/>
    </source>
</evidence>
<feature type="binding site" evidence="8">
    <location>
        <position position="420"/>
    </location>
    <ligand>
        <name>[4Fe-4S] cluster</name>
        <dbReference type="ChEBI" id="CHEBI:49883"/>
        <label>2</label>
    </ligand>
</feature>
<evidence type="ECO:0000313" key="12">
    <source>
        <dbReference type="Proteomes" id="UP001199424"/>
    </source>
</evidence>
<dbReference type="InterPro" id="IPR011538">
    <property type="entry name" value="Nuo51_FMN-bd"/>
</dbReference>
<comment type="function">
    <text evidence="8">Part of a membrane-bound complex that couples electron transfer with translocation of ions across the membrane.</text>
</comment>
<evidence type="ECO:0000256" key="3">
    <source>
        <dbReference type="ARBA" id="ARBA00022723"/>
    </source>
</evidence>
<dbReference type="RefSeq" id="WP_176820804.1">
    <property type="nucleotide sequence ID" value="NZ_JAJEQC010000002.1"/>
</dbReference>
<keyword evidence="2 8" id="KW-0004">4Fe-4S</keyword>
<evidence type="ECO:0000256" key="1">
    <source>
        <dbReference type="ARBA" id="ARBA00022448"/>
    </source>
</evidence>
<keyword evidence="6 8" id="KW-0408">Iron</keyword>